<evidence type="ECO:0000256" key="1">
    <source>
        <dbReference type="SAM" id="MobiDB-lite"/>
    </source>
</evidence>
<feature type="signal peptide" evidence="2">
    <location>
        <begin position="1"/>
        <end position="25"/>
    </location>
</feature>
<dbReference type="AlphaFoldDB" id="A0AAP6MK35"/>
<accession>A0AAP6MK35</accession>
<feature type="chain" id="PRO_5042833276" evidence="2">
    <location>
        <begin position="26"/>
        <end position="179"/>
    </location>
</feature>
<sequence>MSKKRTPKTRALLAMGMAVTGLALSACERDMDDLERYINEINQRPGGEIEPIPQIEPYEGFSYGVAGERSPFEPDDRLRPDDTATAEGPTPDLDRRREYLERYPLDGLRMQGILEMGGQLYALVRDPEGVVHRVSMGNHMGENFGEIIAITESHVTLRELVPDGTGGWNERERRLSLSD</sequence>
<organism evidence="3 4">
    <name type="scientific">Natronospira elongata</name>
    <dbReference type="NCBI Taxonomy" id="3110268"/>
    <lineage>
        <taxon>Bacteria</taxon>
        <taxon>Pseudomonadati</taxon>
        <taxon>Pseudomonadota</taxon>
        <taxon>Gammaproteobacteria</taxon>
        <taxon>Natronospirales</taxon>
        <taxon>Natronospiraceae</taxon>
        <taxon>Natronospira</taxon>
    </lineage>
</organism>
<feature type="region of interest" description="Disordered" evidence="1">
    <location>
        <begin position="64"/>
        <end position="93"/>
    </location>
</feature>
<evidence type="ECO:0000256" key="2">
    <source>
        <dbReference type="SAM" id="SignalP"/>
    </source>
</evidence>
<dbReference type="EMBL" id="JAYGII010000014">
    <property type="protein sequence ID" value="MEA5445754.1"/>
    <property type="molecule type" value="Genomic_DNA"/>
</dbReference>
<protein>
    <submittedName>
        <fullName evidence="3">Pilus assembly protein PilP</fullName>
    </submittedName>
</protein>
<proteinExistence type="predicted"/>
<dbReference type="PIRSF" id="PIRSF016481">
    <property type="entry name" value="Pilus_assembly_PilP"/>
    <property type="match status" value="1"/>
</dbReference>
<dbReference type="Gene3D" id="2.30.30.830">
    <property type="match status" value="1"/>
</dbReference>
<gene>
    <name evidence="3" type="ORF">VCB98_07975</name>
</gene>
<comment type="caution">
    <text evidence="3">The sequence shown here is derived from an EMBL/GenBank/DDBJ whole genome shotgun (WGS) entry which is preliminary data.</text>
</comment>
<dbReference type="RefSeq" id="WP_346051499.1">
    <property type="nucleotide sequence ID" value="NZ_JAYGII010000014.1"/>
</dbReference>
<name>A0AAP6MK35_9GAMM</name>
<feature type="compositionally biased region" description="Basic and acidic residues" evidence="1">
    <location>
        <begin position="70"/>
        <end position="82"/>
    </location>
</feature>
<evidence type="ECO:0000313" key="4">
    <source>
        <dbReference type="Proteomes" id="UP001302316"/>
    </source>
</evidence>
<dbReference type="InterPro" id="IPR007446">
    <property type="entry name" value="PilP"/>
</dbReference>
<dbReference type="Proteomes" id="UP001302316">
    <property type="component" value="Unassembled WGS sequence"/>
</dbReference>
<reference evidence="3 4" key="1">
    <citation type="submission" date="2023-12" db="EMBL/GenBank/DDBJ databases">
        <title>Whole-genome sequencing of halo(alkali)philic microorganisms from hypersaline lakes.</title>
        <authorList>
            <person name="Sorokin D.Y."/>
            <person name="Merkel A.Y."/>
            <person name="Messina E."/>
            <person name="Yakimov M."/>
        </authorList>
    </citation>
    <scope>NUCLEOTIDE SEQUENCE [LARGE SCALE GENOMIC DNA]</scope>
    <source>
        <strain evidence="3 4">AB-CW1</strain>
    </source>
</reference>
<dbReference type="Pfam" id="PF04351">
    <property type="entry name" value="PilP"/>
    <property type="match status" value="1"/>
</dbReference>
<keyword evidence="4" id="KW-1185">Reference proteome</keyword>
<keyword evidence="2" id="KW-0732">Signal</keyword>
<evidence type="ECO:0000313" key="3">
    <source>
        <dbReference type="EMBL" id="MEA5445754.1"/>
    </source>
</evidence>
<dbReference type="PROSITE" id="PS51257">
    <property type="entry name" value="PROKAR_LIPOPROTEIN"/>
    <property type="match status" value="1"/>
</dbReference>